<gene>
    <name evidence="1" type="ORF">MRB53_016111</name>
</gene>
<protein>
    <submittedName>
        <fullName evidence="1">Uncharacterized protein</fullName>
    </submittedName>
</protein>
<evidence type="ECO:0000313" key="1">
    <source>
        <dbReference type="EMBL" id="KAJ8639417.1"/>
    </source>
</evidence>
<comment type="caution">
    <text evidence="1">The sequence shown here is derived from an EMBL/GenBank/DDBJ whole genome shotgun (WGS) entry which is preliminary data.</text>
</comment>
<sequence>MREARNGRGLQLIAISIWKEALGCGWSWSSSQGLPPATAISSSHMASVAIFPKYPFPNDRFRTNPYVTSSRSFHNCLFVNGNTRSLKSFSVHDSQEGLSRRFLSHERDLNSLSWCTSAVGSGLESSITDPKEYDIQLKNVSVVVESRDDDKLHVRVDVMGEETQKAFDIVLTNLARTAPPIPGFRRTKGGKTSNVPKSFLLQILGRDRVTKFVIQEIVSSTMADYVQKENLKVKNKFNTTQTAEELKSAFAPGSEFGFNATVEFEESETEETISPSSKV</sequence>
<reference evidence="1 2" key="1">
    <citation type="journal article" date="2022" name="Hortic Res">
        <title>A haplotype resolved chromosomal level avocado genome allows analysis of novel avocado genes.</title>
        <authorList>
            <person name="Nath O."/>
            <person name="Fletcher S.J."/>
            <person name="Hayward A."/>
            <person name="Shaw L.M."/>
            <person name="Masouleh A.K."/>
            <person name="Furtado A."/>
            <person name="Henry R.J."/>
            <person name="Mitter N."/>
        </authorList>
    </citation>
    <scope>NUCLEOTIDE SEQUENCE [LARGE SCALE GENOMIC DNA]</scope>
    <source>
        <strain evidence="2">cv. Hass</strain>
    </source>
</reference>
<dbReference type="Proteomes" id="UP001234297">
    <property type="component" value="Chromosome 5"/>
</dbReference>
<proteinExistence type="predicted"/>
<dbReference type="EMBL" id="CM056813">
    <property type="protein sequence ID" value="KAJ8639417.1"/>
    <property type="molecule type" value="Genomic_DNA"/>
</dbReference>
<evidence type="ECO:0000313" key="2">
    <source>
        <dbReference type="Proteomes" id="UP001234297"/>
    </source>
</evidence>
<organism evidence="1 2">
    <name type="scientific">Persea americana</name>
    <name type="common">Avocado</name>
    <dbReference type="NCBI Taxonomy" id="3435"/>
    <lineage>
        <taxon>Eukaryota</taxon>
        <taxon>Viridiplantae</taxon>
        <taxon>Streptophyta</taxon>
        <taxon>Embryophyta</taxon>
        <taxon>Tracheophyta</taxon>
        <taxon>Spermatophyta</taxon>
        <taxon>Magnoliopsida</taxon>
        <taxon>Magnoliidae</taxon>
        <taxon>Laurales</taxon>
        <taxon>Lauraceae</taxon>
        <taxon>Persea</taxon>
    </lineage>
</organism>
<accession>A0ACC2M100</accession>
<keyword evidence="2" id="KW-1185">Reference proteome</keyword>
<name>A0ACC2M100_PERAE</name>